<evidence type="ECO:0000256" key="1">
    <source>
        <dbReference type="ARBA" id="ARBA00004606"/>
    </source>
</evidence>
<dbReference type="Pfam" id="PF00057">
    <property type="entry name" value="Ldl_recept_a"/>
    <property type="match status" value="1"/>
</dbReference>
<dbReference type="PROSITE" id="PS00135">
    <property type="entry name" value="TRYPSIN_SER"/>
    <property type="match status" value="1"/>
</dbReference>
<evidence type="ECO:0000256" key="11">
    <source>
        <dbReference type="RuleBase" id="RU363034"/>
    </source>
</evidence>
<keyword evidence="4 11" id="KW-0378">Hydrolase</keyword>
<keyword evidence="9 10" id="KW-1015">Disulfide bond</keyword>
<evidence type="ECO:0000256" key="7">
    <source>
        <dbReference type="ARBA" id="ARBA00022989"/>
    </source>
</evidence>
<feature type="disulfide bond" evidence="10">
    <location>
        <begin position="487"/>
        <end position="502"/>
    </location>
</feature>
<dbReference type="PANTHER" id="PTHR24252">
    <property type="entry name" value="ACROSIN-RELATED"/>
    <property type="match status" value="1"/>
</dbReference>
<dbReference type="PROSITE" id="PS50240">
    <property type="entry name" value="TRYPSIN_DOM"/>
    <property type="match status" value="1"/>
</dbReference>
<dbReference type="Proteomes" id="UP000290572">
    <property type="component" value="Unassembled WGS sequence"/>
</dbReference>
<dbReference type="EMBL" id="QBIY01011576">
    <property type="protein sequence ID" value="RXN30482.1"/>
    <property type="molecule type" value="Genomic_DNA"/>
</dbReference>
<dbReference type="SUPFAM" id="SSF50494">
    <property type="entry name" value="Trypsin-like serine proteases"/>
    <property type="match status" value="1"/>
</dbReference>
<evidence type="ECO:0000256" key="6">
    <source>
        <dbReference type="ARBA" id="ARBA00022968"/>
    </source>
</evidence>
<dbReference type="Gene3D" id="3.30.70.960">
    <property type="entry name" value="SEA domain"/>
    <property type="match status" value="1"/>
</dbReference>
<evidence type="ECO:0000313" key="14">
    <source>
        <dbReference type="EMBL" id="RXN30482.1"/>
    </source>
</evidence>
<dbReference type="InterPro" id="IPR002172">
    <property type="entry name" value="LDrepeatLR_classA_rpt"/>
</dbReference>
<dbReference type="InterPro" id="IPR000082">
    <property type="entry name" value="SEA_dom"/>
</dbReference>
<evidence type="ECO:0000256" key="10">
    <source>
        <dbReference type="PROSITE-ProRule" id="PRU00124"/>
    </source>
</evidence>
<dbReference type="PROSITE" id="PS50024">
    <property type="entry name" value="SEA"/>
    <property type="match status" value="1"/>
</dbReference>
<dbReference type="SUPFAM" id="SSF82671">
    <property type="entry name" value="SEA domain"/>
    <property type="match status" value="1"/>
</dbReference>
<keyword evidence="8" id="KW-0472">Membrane</keyword>
<dbReference type="CDD" id="cd00190">
    <property type="entry name" value="Tryp_SPc"/>
    <property type="match status" value="1"/>
</dbReference>
<dbReference type="InterPro" id="IPR033116">
    <property type="entry name" value="TRYPSIN_SER"/>
</dbReference>
<dbReference type="AlphaFoldDB" id="A0A498NDG4"/>
<dbReference type="Gene3D" id="2.40.10.10">
    <property type="entry name" value="Trypsin-like serine proteases"/>
    <property type="match status" value="2"/>
</dbReference>
<keyword evidence="5 11" id="KW-0720">Serine protease</keyword>
<comment type="subcellular location">
    <subcellularLocation>
        <location evidence="1">Membrane</location>
        <topology evidence="1">Single-pass type II membrane protein</topology>
    </subcellularLocation>
</comment>
<evidence type="ECO:0000259" key="13">
    <source>
        <dbReference type="PROSITE" id="PS50240"/>
    </source>
</evidence>
<dbReference type="GO" id="GO:0006508">
    <property type="term" value="P:proteolysis"/>
    <property type="evidence" value="ECO:0007669"/>
    <property type="project" value="UniProtKB-KW"/>
</dbReference>
<keyword evidence="6" id="KW-0735">Signal-anchor</keyword>
<comment type="caution">
    <text evidence="10">Lacks conserved residue(s) required for the propagation of feature annotation.</text>
</comment>
<dbReference type="Pfam" id="PF00089">
    <property type="entry name" value="Trypsin"/>
    <property type="match status" value="1"/>
</dbReference>
<dbReference type="PANTHER" id="PTHR24252:SF26">
    <property type="entry name" value="TRANSMEMBRANE SERINE PROTEASE 9"/>
    <property type="match status" value="1"/>
</dbReference>
<accession>A0A498NDG4</accession>
<dbReference type="InterPro" id="IPR036055">
    <property type="entry name" value="LDL_receptor-like_sf"/>
</dbReference>
<dbReference type="GO" id="GO:0004252">
    <property type="term" value="F:serine-type endopeptidase activity"/>
    <property type="evidence" value="ECO:0007669"/>
    <property type="project" value="InterPro"/>
</dbReference>
<sequence>MTAYLIQEEHYFMETVELQGLTYDPELQDKTSGYYVVLTATLKAKIKNIFSASAVANHFIDCQIVAYGNINTNVLTTLRLVFRISQVQGYTESFVQDLLRTGLKAMLNGKPIVVPDYGEISGIILLGASGKSFYEISNDISKCPESTFTCGNGECITKLNPECDSITDCVDGSDEVFCSCGTRPAMANRVVGGENSRHGELPWQVSLRLRGRHTCGASIVNNRWLVSAAHCFETENDPKDWTALVGANLVSGEEGEATIINIKSLTVSPRYDPMTTDSDVTVLELETPLKFTSYVQPVCIPSSSHIFSTGQNCIVSGWGALNQYTSEVPSTLQKAIVKIIDSKVCNKSSVYRGALTQNMMCAGFLQGKVDSCQGDSGGPLVCEASPGRFFLAGIVSWGVGCAQINKPGVYSRVTKLRDWILSYTNTAQTIQVAPTVPSITTTAVHIAKAIDSSSEQVSNDYIPAPVNCSGKYNCGGDMCISKTNPECDRVVDCPNEADEKNCGK</sequence>
<name>A0A498NDG4_LABRO</name>
<dbReference type="InterPro" id="IPR023415">
    <property type="entry name" value="LDLR_class-A_CS"/>
</dbReference>
<dbReference type="InterPro" id="IPR018114">
    <property type="entry name" value="TRYPSIN_HIS"/>
</dbReference>
<dbReference type="InterPro" id="IPR009003">
    <property type="entry name" value="Peptidase_S1_PA"/>
</dbReference>
<evidence type="ECO:0000313" key="15">
    <source>
        <dbReference type="Proteomes" id="UP000290572"/>
    </source>
</evidence>
<evidence type="ECO:0000256" key="5">
    <source>
        <dbReference type="ARBA" id="ARBA00022825"/>
    </source>
</evidence>
<organism evidence="14 15">
    <name type="scientific">Labeo rohita</name>
    <name type="common">Indian major carp</name>
    <name type="synonym">Cyprinus rohita</name>
    <dbReference type="NCBI Taxonomy" id="84645"/>
    <lineage>
        <taxon>Eukaryota</taxon>
        <taxon>Metazoa</taxon>
        <taxon>Chordata</taxon>
        <taxon>Craniata</taxon>
        <taxon>Vertebrata</taxon>
        <taxon>Euteleostomi</taxon>
        <taxon>Actinopterygii</taxon>
        <taxon>Neopterygii</taxon>
        <taxon>Teleostei</taxon>
        <taxon>Ostariophysi</taxon>
        <taxon>Cypriniformes</taxon>
        <taxon>Cyprinidae</taxon>
        <taxon>Labeoninae</taxon>
        <taxon>Labeonini</taxon>
        <taxon>Labeo</taxon>
    </lineage>
</organism>
<protein>
    <submittedName>
        <fullName evidence="14">Transmembrane protease serine 9</fullName>
    </submittedName>
</protein>
<dbReference type="CDD" id="cd00112">
    <property type="entry name" value="LDLa"/>
    <property type="match status" value="2"/>
</dbReference>
<evidence type="ECO:0000256" key="4">
    <source>
        <dbReference type="ARBA" id="ARBA00022801"/>
    </source>
</evidence>
<dbReference type="PROSITE" id="PS01209">
    <property type="entry name" value="LDLRA_1"/>
    <property type="match status" value="1"/>
</dbReference>
<dbReference type="GO" id="GO:0016020">
    <property type="term" value="C:membrane"/>
    <property type="evidence" value="ECO:0007669"/>
    <property type="project" value="UniProtKB-SubCell"/>
</dbReference>
<feature type="domain" description="SEA" evidence="12">
    <location>
        <begin position="8"/>
        <end position="125"/>
    </location>
</feature>
<dbReference type="STRING" id="84645.A0A498NDG4"/>
<evidence type="ECO:0000256" key="9">
    <source>
        <dbReference type="ARBA" id="ARBA00023157"/>
    </source>
</evidence>
<evidence type="ECO:0000256" key="3">
    <source>
        <dbReference type="ARBA" id="ARBA00022692"/>
    </source>
</evidence>
<dbReference type="Pfam" id="PF01390">
    <property type="entry name" value="SEA"/>
    <property type="match status" value="1"/>
</dbReference>
<dbReference type="SMART" id="SM00020">
    <property type="entry name" value="Tryp_SPc"/>
    <property type="match status" value="1"/>
</dbReference>
<feature type="domain" description="Peptidase S1" evidence="13">
    <location>
        <begin position="190"/>
        <end position="425"/>
    </location>
</feature>
<dbReference type="Gene3D" id="4.10.400.10">
    <property type="entry name" value="Low-density Lipoprotein Receptor"/>
    <property type="match status" value="1"/>
</dbReference>
<evidence type="ECO:0000256" key="2">
    <source>
        <dbReference type="ARBA" id="ARBA00022670"/>
    </source>
</evidence>
<gene>
    <name evidence="14" type="ORF">ROHU_017761</name>
</gene>
<keyword evidence="2 11" id="KW-0645">Protease</keyword>
<evidence type="ECO:0000259" key="12">
    <source>
        <dbReference type="PROSITE" id="PS50024"/>
    </source>
</evidence>
<feature type="disulfide bond" evidence="10">
    <location>
        <begin position="163"/>
        <end position="178"/>
    </location>
</feature>
<keyword evidence="15" id="KW-1185">Reference proteome</keyword>
<feature type="disulfide bond" evidence="10">
    <location>
        <begin position="143"/>
        <end position="155"/>
    </location>
</feature>
<dbReference type="SUPFAM" id="SSF57424">
    <property type="entry name" value="LDL receptor-like module"/>
    <property type="match status" value="2"/>
</dbReference>
<dbReference type="SMART" id="SM00192">
    <property type="entry name" value="LDLa"/>
    <property type="match status" value="2"/>
</dbReference>
<dbReference type="InterPro" id="IPR043504">
    <property type="entry name" value="Peptidase_S1_PA_chymotrypsin"/>
</dbReference>
<comment type="caution">
    <text evidence="14">The sequence shown here is derived from an EMBL/GenBank/DDBJ whole genome shotgun (WGS) entry which is preliminary data.</text>
</comment>
<keyword evidence="3 14" id="KW-0812">Transmembrane</keyword>
<dbReference type="PROSITE" id="PS00134">
    <property type="entry name" value="TRYPSIN_HIS"/>
    <property type="match status" value="1"/>
</dbReference>
<dbReference type="InterPro" id="IPR036364">
    <property type="entry name" value="SEA_dom_sf"/>
</dbReference>
<evidence type="ECO:0000256" key="8">
    <source>
        <dbReference type="ARBA" id="ARBA00023136"/>
    </source>
</evidence>
<dbReference type="InterPro" id="IPR001254">
    <property type="entry name" value="Trypsin_dom"/>
</dbReference>
<reference evidence="14 15" key="1">
    <citation type="submission" date="2018-03" db="EMBL/GenBank/DDBJ databases">
        <title>Draft genome sequence of Rohu Carp (Labeo rohita).</title>
        <authorList>
            <person name="Das P."/>
            <person name="Kushwaha B."/>
            <person name="Joshi C.G."/>
            <person name="Kumar D."/>
            <person name="Nagpure N.S."/>
            <person name="Sahoo L."/>
            <person name="Das S.P."/>
            <person name="Bit A."/>
            <person name="Patnaik S."/>
            <person name="Meher P.K."/>
            <person name="Jayasankar P."/>
            <person name="Koringa P.G."/>
            <person name="Patel N.V."/>
            <person name="Hinsu A.T."/>
            <person name="Kumar R."/>
            <person name="Pandey M."/>
            <person name="Agarwal S."/>
            <person name="Srivastava S."/>
            <person name="Singh M."/>
            <person name="Iquebal M.A."/>
            <person name="Jaiswal S."/>
            <person name="Angadi U.B."/>
            <person name="Kumar N."/>
            <person name="Raza M."/>
            <person name="Shah T.M."/>
            <person name="Rai A."/>
            <person name="Jena J.K."/>
        </authorList>
    </citation>
    <scope>NUCLEOTIDE SEQUENCE [LARGE SCALE GENOMIC DNA]</scope>
    <source>
        <strain evidence="14">DASCIFA01</strain>
        <tissue evidence="14">Testis</tissue>
    </source>
</reference>
<dbReference type="PRINTS" id="PR00722">
    <property type="entry name" value="CHYMOTRYPSIN"/>
</dbReference>
<keyword evidence="7" id="KW-1133">Transmembrane helix</keyword>
<dbReference type="InterPro" id="IPR001314">
    <property type="entry name" value="Peptidase_S1A"/>
</dbReference>
<dbReference type="FunFam" id="2.40.10.10:FF:000003">
    <property type="entry name" value="Transmembrane serine protease 3"/>
    <property type="match status" value="1"/>
</dbReference>
<dbReference type="PROSITE" id="PS50068">
    <property type="entry name" value="LDLRA_2"/>
    <property type="match status" value="2"/>
</dbReference>
<proteinExistence type="predicted"/>